<dbReference type="PROSITE" id="PS51186">
    <property type="entry name" value="GNAT"/>
    <property type="match status" value="1"/>
</dbReference>
<dbReference type="InterPro" id="IPR000182">
    <property type="entry name" value="GNAT_dom"/>
</dbReference>
<dbReference type="STRING" id="1122169.Lsha_0158"/>
<dbReference type="AlphaFoldDB" id="A0A0W0ZA68"/>
<dbReference type="eggNOG" id="COG1670">
    <property type="taxonomic scope" value="Bacteria"/>
</dbReference>
<dbReference type="OrthoDB" id="9801656at2"/>
<dbReference type="InterPro" id="IPR016181">
    <property type="entry name" value="Acyl_CoA_acyltransferase"/>
</dbReference>
<dbReference type="PANTHER" id="PTHR43792">
    <property type="entry name" value="GNAT FAMILY, PUTATIVE (AFU_ORTHOLOGUE AFUA_3G00765)-RELATED-RELATED"/>
    <property type="match status" value="1"/>
</dbReference>
<dbReference type="Proteomes" id="UP000054600">
    <property type="component" value="Unassembled WGS sequence"/>
</dbReference>
<evidence type="ECO:0000313" key="2">
    <source>
        <dbReference type="EMBL" id="KTD65951.1"/>
    </source>
</evidence>
<dbReference type="Pfam" id="PF13302">
    <property type="entry name" value="Acetyltransf_3"/>
    <property type="match status" value="1"/>
</dbReference>
<dbReference type="PANTHER" id="PTHR43792:SF13">
    <property type="entry name" value="ACETYLTRANSFERASE"/>
    <property type="match status" value="1"/>
</dbReference>
<keyword evidence="2" id="KW-0808">Transferase</keyword>
<dbReference type="Gene3D" id="3.40.630.30">
    <property type="match status" value="1"/>
</dbReference>
<keyword evidence="3" id="KW-1185">Reference proteome</keyword>
<organism evidence="2 3">
    <name type="scientific">Legionella shakespearei DSM 23087</name>
    <dbReference type="NCBI Taxonomy" id="1122169"/>
    <lineage>
        <taxon>Bacteria</taxon>
        <taxon>Pseudomonadati</taxon>
        <taxon>Pseudomonadota</taxon>
        <taxon>Gammaproteobacteria</taxon>
        <taxon>Legionellales</taxon>
        <taxon>Legionellaceae</taxon>
        <taxon>Legionella</taxon>
    </lineage>
</organism>
<feature type="domain" description="N-acetyltransferase" evidence="1">
    <location>
        <begin position="11"/>
        <end position="167"/>
    </location>
</feature>
<proteinExistence type="predicted"/>
<reference evidence="2 3" key="1">
    <citation type="submission" date="2015-11" db="EMBL/GenBank/DDBJ databases">
        <title>Genomic analysis of 38 Legionella species identifies large and diverse effector repertoires.</title>
        <authorList>
            <person name="Burstein D."/>
            <person name="Amaro F."/>
            <person name="Zusman T."/>
            <person name="Lifshitz Z."/>
            <person name="Cohen O."/>
            <person name="Gilbert J.A."/>
            <person name="Pupko T."/>
            <person name="Shuman H.A."/>
            <person name="Segal G."/>
        </authorList>
    </citation>
    <scope>NUCLEOTIDE SEQUENCE [LARGE SCALE GENOMIC DNA]</scope>
    <source>
        <strain evidence="2 3">ATCC 49655</strain>
    </source>
</reference>
<dbReference type="PATRIC" id="fig|1122169.6.peg.175"/>
<name>A0A0W0ZA68_9GAMM</name>
<dbReference type="EMBL" id="LNYW01000008">
    <property type="protein sequence ID" value="KTD65951.1"/>
    <property type="molecule type" value="Genomic_DNA"/>
</dbReference>
<evidence type="ECO:0000259" key="1">
    <source>
        <dbReference type="PROSITE" id="PS51186"/>
    </source>
</evidence>
<dbReference type="GO" id="GO:0016747">
    <property type="term" value="F:acyltransferase activity, transferring groups other than amino-acyl groups"/>
    <property type="evidence" value="ECO:0007669"/>
    <property type="project" value="InterPro"/>
</dbReference>
<gene>
    <name evidence="2" type="ORF">Lsha_0158</name>
</gene>
<accession>A0A0W0ZA68</accession>
<dbReference type="InterPro" id="IPR051531">
    <property type="entry name" value="N-acetyltransferase"/>
</dbReference>
<sequence>MRKYLINTTHLGMRFIRKGDAHHIEDVEKDPEVKRFYPEGELSDQEIQDFIDESIKNQKEHNLPCFLIFKARNDAFVGEAYFDRMPTGEIKVGYMLDKKYWNKGYATEVLKALLNWAKLHIDAEYIVAYADRENEGSFRVMEKCGMKYYKSGTYKNMESFFYRIKNR</sequence>
<evidence type="ECO:0000313" key="3">
    <source>
        <dbReference type="Proteomes" id="UP000054600"/>
    </source>
</evidence>
<dbReference type="SUPFAM" id="SSF55729">
    <property type="entry name" value="Acyl-CoA N-acyltransferases (Nat)"/>
    <property type="match status" value="1"/>
</dbReference>
<dbReference type="RefSeq" id="WP_018577252.1">
    <property type="nucleotide sequence ID" value="NZ_KB892397.1"/>
</dbReference>
<protein>
    <submittedName>
        <fullName evidence="2">GNAT family acetyltransferase</fullName>
    </submittedName>
</protein>
<comment type="caution">
    <text evidence="2">The sequence shown here is derived from an EMBL/GenBank/DDBJ whole genome shotgun (WGS) entry which is preliminary data.</text>
</comment>